<comment type="similarity">
    <text evidence="2">In the N-terminal section; belongs to the transposase 2 family.</text>
</comment>
<feature type="domain" description="Transposase putative helix-turn-helix" evidence="10">
    <location>
        <begin position="1"/>
        <end position="46"/>
    </location>
</feature>
<keyword evidence="3" id="KW-0815">Transposition</keyword>
<protein>
    <submittedName>
        <fullName evidence="11">IS891/IS1136/IS1341 transposase</fullName>
    </submittedName>
</protein>
<dbReference type="InterPro" id="IPR051399">
    <property type="entry name" value="RNA-guided_DNA_endo/Transpos"/>
</dbReference>
<evidence type="ECO:0000313" key="12">
    <source>
        <dbReference type="Proteomes" id="UP001050975"/>
    </source>
</evidence>
<dbReference type="GO" id="GO:0006310">
    <property type="term" value="P:DNA recombination"/>
    <property type="evidence" value="ECO:0007669"/>
    <property type="project" value="UniProtKB-KW"/>
</dbReference>
<reference evidence="11" key="1">
    <citation type="submission" date="2019-10" db="EMBL/GenBank/DDBJ databases">
        <title>Draft genome sequece of Microseira wollei NIES-4236.</title>
        <authorList>
            <person name="Yamaguchi H."/>
            <person name="Suzuki S."/>
            <person name="Kawachi M."/>
        </authorList>
    </citation>
    <scope>NUCLEOTIDE SEQUENCE</scope>
    <source>
        <strain evidence="11">NIES-4236</strain>
    </source>
</reference>
<gene>
    <name evidence="11" type="ORF">MiSe_72410</name>
</gene>
<evidence type="ECO:0000256" key="6">
    <source>
        <dbReference type="ARBA" id="ARBA00023125"/>
    </source>
</evidence>
<evidence type="ECO:0000259" key="8">
    <source>
        <dbReference type="Pfam" id="PF01385"/>
    </source>
</evidence>
<evidence type="ECO:0000259" key="10">
    <source>
        <dbReference type="Pfam" id="PF12323"/>
    </source>
</evidence>
<dbReference type="GO" id="GO:0046872">
    <property type="term" value="F:metal ion binding"/>
    <property type="evidence" value="ECO:0007669"/>
    <property type="project" value="UniProtKB-KW"/>
</dbReference>
<dbReference type="InterPro" id="IPR010095">
    <property type="entry name" value="Cas12f1-like_TNB"/>
</dbReference>
<evidence type="ECO:0000256" key="7">
    <source>
        <dbReference type="ARBA" id="ARBA00023172"/>
    </source>
</evidence>
<evidence type="ECO:0000256" key="3">
    <source>
        <dbReference type="ARBA" id="ARBA00022578"/>
    </source>
</evidence>
<dbReference type="EMBL" id="BLAY01000164">
    <property type="protein sequence ID" value="GET42424.1"/>
    <property type="molecule type" value="Genomic_DNA"/>
</dbReference>
<dbReference type="NCBIfam" id="NF040570">
    <property type="entry name" value="guided_TnpB"/>
    <property type="match status" value="1"/>
</dbReference>
<dbReference type="Pfam" id="PF01385">
    <property type="entry name" value="OrfB_IS605"/>
    <property type="match status" value="1"/>
</dbReference>
<dbReference type="Proteomes" id="UP001050975">
    <property type="component" value="Unassembled WGS sequence"/>
</dbReference>
<feature type="domain" description="Probable transposase IS891/IS1136/IS1341" evidence="8">
    <location>
        <begin position="170"/>
        <end position="276"/>
    </location>
</feature>
<evidence type="ECO:0000256" key="5">
    <source>
        <dbReference type="ARBA" id="ARBA00022833"/>
    </source>
</evidence>
<evidence type="ECO:0000313" key="11">
    <source>
        <dbReference type="EMBL" id="GET42424.1"/>
    </source>
</evidence>
<dbReference type="RefSeq" id="WP_226589951.1">
    <property type="nucleotide sequence ID" value="NZ_BLAY01000164.1"/>
</dbReference>
<comment type="caution">
    <text evidence="11">The sequence shown here is derived from an EMBL/GenBank/DDBJ whole genome shotgun (WGS) entry which is preliminary data.</text>
</comment>
<accession>A0AAV3XIY3</accession>
<proteinExistence type="inferred from homology"/>
<evidence type="ECO:0000256" key="2">
    <source>
        <dbReference type="ARBA" id="ARBA00011044"/>
    </source>
</evidence>
<organism evidence="11 12">
    <name type="scientific">Microseira wollei NIES-4236</name>
    <dbReference type="NCBI Taxonomy" id="2530354"/>
    <lineage>
        <taxon>Bacteria</taxon>
        <taxon>Bacillati</taxon>
        <taxon>Cyanobacteriota</taxon>
        <taxon>Cyanophyceae</taxon>
        <taxon>Oscillatoriophycideae</taxon>
        <taxon>Aerosakkonematales</taxon>
        <taxon>Aerosakkonemataceae</taxon>
        <taxon>Microseira</taxon>
    </lineage>
</organism>
<sequence>MEKAFRYRLYPTPQQETLLRQTVGCVRLVYNRALAMRAEAFYQEHKRIGYLETSAALTQWKKQDDLAFLKDVSSVPLQQALRHLQSAFTNFFEGRAKYPNFKKKRNGGSATFTKAAFSLKEGQLFMAKSDEALNIKWSRQLKRNATPSSITIRLTPYGKWFVSILCDVKILPLPKSPKQVGLDMGISSLVTTSDGVKFENPKSLRKALKKLRRLNKALARKQKGSNNRRKARLALAKQHEKMANIRKDNLHKITTQLVRENQVIAVETLNVKGMLGNHKLAQAISDASWGEALRQLEYKSNWYGRDLAQIDQWFPSSKRCSNCGHILDKMPLSVREWDCPKCNAHHDRDENAGKNILAVGLTVLACGATVRPKSSLGWRQVR</sequence>
<dbReference type="InterPro" id="IPR001959">
    <property type="entry name" value="Transposase"/>
</dbReference>
<dbReference type="InterPro" id="IPR021027">
    <property type="entry name" value="Transposase_put_HTH"/>
</dbReference>
<keyword evidence="4" id="KW-0479">Metal-binding</keyword>
<keyword evidence="6" id="KW-0238">DNA-binding</keyword>
<evidence type="ECO:0000256" key="4">
    <source>
        <dbReference type="ARBA" id="ARBA00022723"/>
    </source>
</evidence>
<evidence type="ECO:0000256" key="1">
    <source>
        <dbReference type="ARBA" id="ARBA00008761"/>
    </source>
</evidence>
<evidence type="ECO:0000259" key="9">
    <source>
        <dbReference type="Pfam" id="PF07282"/>
    </source>
</evidence>
<keyword evidence="12" id="KW-1185">Reference proteome</keyword>
<name>A0AAV3XIY3_9CYAN</name>
<keyword evidence="5" id="KW-0862">Zinc</keyword>
<dbReference type="GO" id="GO:0003677">
    <property type="term" value="F:DNA binding"/>
    <property type="evidence" value="ECO:0007669"/>
    <property type="project" value="UniProtKB-KW"/>
</dbReference>
<feature type="domain" description="Cas12f1-like TNB" evidence="9">
    <location>
        <begin position="289"/>
        <end position="356"/>
    </location>
</feature>
<keyword evidence="7" id="KW-0233">DNA recombination</keyword>
<dbReference type="AlphaFoldDB" id="A0AAV3XIY3"/>
<dbReference type="PANTHER" id="PTHR30405">
    <property type="entry name" value="TRANSPOSASE"/>
    <property type="match status" value="1"/>
</dbReference>
<comment type="similarity">
    <text evidence="1">In the C-terminal section; belongs to the transposase 35 family.</text>
</comment>
<dbReference type="PANTHER" id="PTHR30405:SF25">
    <property type="entry name" value="RNA-GUIDED DNA ENDONUCLEASE INSQ-RELATED"/>
    <property type="match status" value="1"/>
</dbReference>
<dbReference type="Pfam" id="PF07282">
    <property type="entry name" value="Cas12f1-like_TNB"/>
    <property type="match status" value="1"/>
</dbReference>
<dbReference type="NCBIfam" id="TIGR01766">
    <property type="entry name" value="IS200/IS605 family accessory protein TnpB-like domain"/>
    <property type="match status" value="1"/>
</dbReference>
<dbReference type="Pfam" id="PF12323">
    <property type="entry name" value="HTH_OrfB_IS605"/>
    <property type="match status" value="1"/>
</dbReference>
<dbReference type="GO" id="GO:0032196">
    <property type="term" value="P:transposition"/>
    <property type="evidence" value="ECO:0007669"/>
    <property type="project" value="UniProtKB-KW"/>
</dbReference>